<dbReference type="Gene3D" id="3.40.1210.10">
    <property type="entry name" value="Survival protein SurE-like phosphatase/nucleotidase"/>
    <property type="match status" value="1"/>
</dbReference>
<keyword evidence="3" id="KW-0378">Hydrolase</keyword>
<dbReference type="InterPro" id="IPR036523">
    <property type="entry name" value="SurE-like_sf"/>
</dbReference>
<keyword evidence="5" id="KW-0732">Signal</keyword>
<dbReference type="Proteomes" id="UP000536275">
    <property type="component" value="Unassembled WGS sequence"/>
</dbReference>
<dbReference type="GO" id="GO:0046872">
    <property type="term" value="F:metal ion binding"/>
    <property type="evidence" value="ECO:0007669"/>
    <property type="project" value="UniProtKB-KW"/>
</dbReference>
<feature type="region of interest" description="Disordered" evidence="4">
    <location>
        <begin position="99"/>
        <end position="118"/>
    </location>
</feature>
<comment type="caution">
    <text evidence="7">The sequence shown here is derived from an EMBL/GenBank/DDBJ whole genome shotgun (WGS) entry which is preliminary data.</text>
</comment>
<feature type="chain" id="PRO_5034378423" description="Survival protein SurE-like phosphatase/nucleotidase domain-containing protein" evidence="5">
    <location>
        <begin position="16"/>
        <end position="358"/>
    </location>
</feature>
<feature type="signal peptide" evidence="5">
    <location>
        <begin position="1"/>
        <end position="15"/>
    </location>
</feature>
<keyword evidence="2" id="KW-0479">Metal-binding</keyword>
<evidence type="ECO:0000256" key="2">
    <source>
        <dbReference type="ARBA" id="ARBA00022723"/>
    </source>
</evidence>
<dbReference type="PANTHER" id="PTHR30457:SF0">
    <property type="entry name" value="PHOSPHATASE, PUTATIVE (AFU_ORTHOLOGUE AFUA_4G01070)-RELATED"/>
    <property type="match status" value="1"/>
</dbReference>
<dbReference type="InterPro" id="IPR030048">
    <property type="entry name" value="SurE"/>
</dbReference>
<evidence type="ECO:0000313" key="8">
    <source>
        <dbReference type="Proteomes" id="UP000536275"/>
    </source>
</evidence>
<evidence type="ECO:0000256" key="4">
    <source>
        <dbReference type="SAM" id="MobiDB-lite"/>
    </source>
</evidence>
<gene>
    <name evidence="7" type="ORF">FOB64_002743</name>
</gene>
<organism evidence="7 8">
    <name type="scientific">Candida albicans</name>
    <name type="common">Yeast</name>
    <dbReference type="NCBI Taxonomy" id="5476"/>
    <lineage>
        <taxon>Eukaryota</taxon>
        <taxon>Fungi</taxon>
        <taxon>Dikarya</taxon>
        <taxon>Ascomycota</taxon>
        <taxon>Saccharomycotina</taxon>
        <taxon>Pichiomycetes</taxon>
        <taxon>Debaryomycetaceae</taxon>
        <taxon>Candida/Lodderomyces clade</taxon>
        <taxon>Candida</taxon>
    </lineage>
</organism>
<reference evidence="7 8" key="1">
    <citation type="submission" date="2020-03" db="EMBL/GenBank/DDBJ databases">
        <title>FDA dAtabase for Regulatory Grade micrObial Sequences (FDA-ARGOS): Supporting development and validation of Infectious Disease Dx tests.</title>
        <authorList>
            <person name="Campos J."/>
            <person name="Goldberg B."/>
            <person name="Tallon L."/>
            <person name="Sadzewicz L."/>
            <person name="Vavikolanu K."/>
            <person name="Mehta A."/>
            <person name="Aluvathingal J."/>
            <person name="Nadendla S."/>
            <person name="Nandy P."/>
            <person name="Geyer C."/>
            <person name="Yan Y."/>
            <person name="Sichtig H."/>
        </authorList>
    </citation>
    <scope>NUCLEOTIDE SEQUENCE [LARGE SCALE GENOMIC DNA]</scope>
    <source>
        <strain evidence="7 8">FDAARGOS_656</strain>
    </source>
</reference>
<evidence type="ECO:0000256" key="3">
    <source>
        <dbReference type="ARBA" id="ARBA00022801"/>
    </source>
</evidence>
<dbReference type="AlphaFoldDB" id="A0A8H6F5J8"/>
<accession>A0A8H6F5J8</accession>
<dbReference type="EMBL" id="JABWAD010000028">
    <property type="protein sequence ID" value="KAF6070047.1"/>
    <property type="molecule type" value="Genomic_DNA"/>
</dbReference>
<name>A0A8H6F5J8_CANAX</name>
<proteinExistence type="inferred from homology"/>
<evidence type="ECO:0000259" key="6">
    <source>
        <dbReference type="Pfam" id="PF01975"/>
    </source>
</evidence>
<protein>
    <recommendedName>
        <fullName evidence="6">Survival protein SurE-like phosphatase/nucleotidase domain-containing protein</fullName>
    </recommendedName>
</protein>
<dbReference type="InterPro" id="IPR002828">
    <property type="entry name" value="SurE-like_Pase/nucleotidase"/>
</dbReference>
<dbReference type="Pfam" id="PF01975">
    <property type="entry name" value="SurE"/>
    <property type="match status" value="1"/>
</dbReference>
<dbReference type="PANTHER" id="PTHR30457">
    <property type="entry name" value="5'-NUCLEOTIDASE SURE"/>
    <property type="match status" value="1"/>
</dbReference>
<dbReference type="GO" id="GO:0008252">
    <property type="term" value="F:nucleotidase activity"/>
    <property type="evidence" value="ECO:0007669"/>
    <property type="project" value="InterPro"/>
</dbReference>
<evidence type="ECO:0000256" key="1">
    <source>
        <dbReference type="ARBA" id="ARBA00011062"/>
    </source>
</evidence>
<evidence type="ECO:0000256" key="5">
    <source>
        <dbReference type="SAM" id="SignalP"/>
    </source>
</evidence>
<comment type="similarity">
    <text evidence="1">Belongs to the SurE nucleotidase family.</text>
</comment>
<evidence type="ECO:0000313" key="7">
    <source>
        <dbReference type="EMBL" id="KAF6070047.1"/>
    </source>
</evidence>
<sequence length="358" mass="41155">MRLILLLFISTTVTSLNILITTTDSWVSKNTRLLYSSLKEKHNVKLMAPLYQYNLEKNNIPLFSNKLAKDGGEYGHLLSVHQTYFHNLRSINSKRAKGVKFEQDESQSESESSTQDIVQSNQFGQDPLDKNCWYVDSNPFNSLQIGLDVILPNYYPDFKPDLTIIGPNEGLQNQQIINKMIHSTITNNNISTIAFSTEDEHHIYYQDENYFHISSNSIHQLMKHNVFTKNIKFINKEIGRIIDNLSNKGVIGLDFKFPSFNHFNSHCITSNSLQLKMQEFFSTLNIPNTKFNFKTEREGQTIKIVDVEHIQGEAGPEIVDMFTSKKQQLLKRMTNLDVDKGLINCNLIANVLYGETNF</sequence>
<dbReference type="SUPFAM" id="SSF64167">
    <property type="entry name" value="SurE-like"/>
    <property type="match status" value="1"/>
</dbReference>
<feature type="domain" description="Survival protein SurE-like phosphatase/nucleotidase" evidence="6">
    <location>
        <begin position="18"/>
        <end position="222"/>
    </location>
</feature>